<dbReference type="InterPro" id="IPR005119">
    <property type="entry name" value="LysR_subst-bd"/>
</dbReference>
<dbReference type="PANTHER" id="PTHR30427">
    <property type="entry name" value="TRANSCRIPTIONAL ACTIVATOR PROTEIN LYSR"/>
    <property type="match status" value="1"/>
</dbReference>
<evidence type="ECO:0000313" key="6">
    <source>
        <dbReference type="EMBL" id="SCY82305.1"/>
    </source>
</evidence>
<keyword evidence="2" id="KW-0805">Transcription regulation</keyword>
<evidence type="ECO:0000259" key="5">
    <source>
        <dbReference type="PROSITE" id="PS50931"/>
    </source>
</evidence>
<organism evidence="6 7">
    <name type="scientific">Microvirga guangxiensis</name>
    <dbReference type="NCBI Taxonomy" id="549386"/>
    <lineage>
        <taxon>Bacteria</taxon>
        <taxon>Pseudomonadati</taxon>
        <taxon>Pseudomonadota</taxon>
        <taxon>Alphaproteobacteria</taxon>
        <taxon>Hyphomicrobiales</taxon>
        <taxon>Methylobacteriaceae</taxon>
        <taxon>Microvirga</taxon>
    </lineage>
</organism>
<feature type="domain" description="HTH lysR-type" evidence="5">
    <location>
        <begin position="1"/>
        <end position="60"/>
    </location>
</feature>
<dbReference type="InterPro" id="IPR036388">
    <property type="entry name" value="WH-like_DNA-bd_sf"/>
</dbReference>
<dbReference type="NCBIfam" id="NF008239">
    <property type="entry name" value="PRK11013.1"/>
    <property type="match status" value="1"/>
</dbReference>
<evidence type="ECO:0000256" key="3">
    <source>
        <dbReference type="ARBA" id="ARBA00023125"/>
    </source>
</evidence>
<dbReference type="InterPro" id="IPR000847">
    <property type="entry name" value="LysR_HTH_N"/>
</dbReference>
<sequence length="306" mass="33925">MTLSPRHIEIFHAVMVCGSATQAAFALRTSQPTISRELKEFEQSLGFQLFTRKGRSLFPTEAAISLHSEVRRSFVGLEEIGRTAEAIRANAASHIKVVCMPAYSTTLLPPLCRDFLEDNESIRLSIYALGNSVIANGISAQHYDLCIIEADLGFSGWTSASVDAGEQVCIAPKGHPLTNKKVLTPADFEGVNFIYFSAEDIYRRKLDNVFHEHRVTRRLRMEVSTAAAVCSLVSQGLGVSIINPISAMHYLDQGLEMRRLSFSIPYTVRLHRNQSASSTQALNAFTDKCTKAIMNIRRQAEERLGS</sequence>
<evidence type="ECO:0000256" key="1">
    <source>
        <dbReference type="ARBA" id="ARBA00009437"/>
    </source>
</evidence>
<dbReference type="PRINTS" id="PR00039">
    <property type="entry name" value="HTHLYSR"/>
</dbReference>
<dbReference type="AlphaFoldDB" id="A0A1G5J1S2"/>
<keyword evidence="4" id="KW-0804">Transcription</keyword>
<protein>
    <submittedName>
        <fullName evidence="6">DNA-binding transcriptional regulator, LysR family</fullName>
    </submittedName>
</protein>
<dbReference type="GO" id="GO:0010628">
    <property type="term" value="P:positive regulation of gene expression"/>
    <property type="evidence" value="ECO:0007669"/>
    <property type="project" value="TreeGrafter"/>
</dbReference>
<dbReference type="EMBL" id="FMVJ01000006">
    <property type="protein sequence ID" value="SCY82305.1"/>
    <property type="molecule type" value="Genomic_DNA"/>
</dbReference>
<dbReference type="Pfam" id="PF00126">
    <property type="entry name" value="HTH_1"/>
    <property type="match status" value="1"/>
</dbReference>
<dbReference type="GO" id="GO:0003700">
    <property type="term" value="F:DNA-binding transcription factor activity"/>
    <property type="evidence" value="ECO:0007669"/>
    <property type="project" value="InterPro"/>
</dbReference>
<reference evidence="7" key="1">
    <citation type="submission" date="2016-10" db="EMBL/GenBank/DDBJ databases">
        <authorList>
            <person name="Varghese N."/>
            <person name="Submissions S."/>
        </authorList>
    </citation>
    <scope>NUCLEOTIDE SEQUENCE [LARGE SCALE GENOMIC DNA]</scope>
    <source>
        <strain evidence="7">CGMCC 1.7666</strain>
    </source>
</reference>
<gene>
    <name evidence="6" type="ORF">SAMN02927923_02457</name>
</gene>
<dbReference type="Pfam" id="PF03466">
    <property type="entry name" value="LysR_substrate"/>
    <property type="match status" value="1"/>
</dbReference>
<evidence type="ECO:0000313" key="7">
    <source>
        <dbReference type="Proteomes" id="UP000199569"/>
    </source>
</evidence>
<dbReference type="STRING" id="549386.SAMN02927923_02457"/>
<dbReference type="PROSITE" id="PS50931">
    <property type="entry name" value="HTH_LYSR"/>
    <property type="match status" value="1"/>
</dbReference>
<proteinExistence type="inferred from homology"/>
<dbReference type="GO" id="GO:0009089">
    <property type="term" value="P:lysine biosynthetic process via diaminopimelate"/>
    <property type="evidence" value="ECO:0007669"/>
    <property type="project" value="TreeGrafter"/>
</dbReference>
<keyword evidence="7" id="KW-1185">Reference proteome</keyword>
<comment type="similarity">
    <text evidence="1">Belongs to the LysR transcriptional regulatory family.</text>
</comment>
<accession>A0A1G5J1S2</accession>
<evidence type="ECO:0000256" key="2">
    <source>
        <dbReference type="ARBA" id="ARBA00023015"/>
    </source>
</evidence>
<dbReference type="InterPro" id="IPR036390">
    <property type="entry name" value="WH_DNA-bd_sf"/>
</dbReference>
<dbReference type="Gene3D" id="1.10.10.10">
    <property type="entry name" value="Winged helix-like DNA-binding domain superfamily/Winged helix DNA-binding domain"/>
    <property type="match status" value="1"/>
</dbReference>
<dbReference type="GO" id="GO:0043565">
    <property type="term" value="F:sequence-specific DNA binding"/>
    <property type="evidence" value="ECO:0007669"/>
    <property type="project" value="TreeGrafter"/>
</dbReference>
<name>A0A1G5J1S2_9HYPH</name>
<dbReference type="SUPFAM" id="SSF46785">
    <property type="entry name" value="Winged helix' DNA-binding domain"/>
    <property type="match status" value="1"/>
</dbReference>
<keyword evidence="3 6" id="KW-0238">DNA-binding</keyword>
<dbReference type="PANTHER" id="PTHR30427:SF1">
    <property type="entry name" value="TRANSCRIPTIONAL ACTIVATOR PROTEIN LYSR"/>
    <property type="match status" value="1"/>
</dbReference>
<dbReference type="Gene3D" id="3.40.190.290">
    <property type="match status" value="1"/>
</dbReference>
<evidence type="ECO:0000256" key="4">
    <source>
        <dbReference type="ARBA" id="ARBA00023163"/>
    </source>
</evidence>
<dbReference type="SUPFAM" id="SSF53850">
    <property type="entry name" value="Periplasmic binding protein-like II"/>
    <property type="match status" value="1"/>
</dbReference>
<dbReference type="Proteomes" id="UP000199569">
    <property type="component" value="Unassembled WGS sequence"/>
</dbReference>